<dbReference type="GO" id="GO:0015562">
    <property type="term" value="F:efflux transmembrane transporter activity"/>
    <property type="evidence" value="ECO:0007669"/>
    <property type="project" value="InterPro"/>
</dbReference>
<feature type="transmembrane region" description="Helical" evidence="4">
    <location>
        <begin position="21"/>
        <end position="45"/>
    </location>
</feature>
<keyword evidence="2 4" id="KW-0812">Transmembrane</keyword>
<dbReference type="InterPro" id="IPR003423">
    <property type="entry name" value="OMP_efflux"/>
</dbReference>
<keyword evidence="2" id="KW-1134">Transmembrane beta strand</keyword>
<comment type="similarity">
    <text evidence="1 2">Belongs to the outer membrane factor (OMF) (TC 1.B.17) family.</text>
</comment>
<gene>
    <name evidence="5" type="ORF">HUK82_03280</name>
</gene>
<dbReference type="RefSeq" id="WP_176612583.1">
    <property type="nucleotide sequence ID" value="NZ_JABXXR010000012.1"/>
</dbReference>
<dbReference type="SUPFAM" id="SSF56954">
    <property type="entry name" value="Outer membrane efflux proteins (OEP)"/>
    <property type="match status" value="1"/>
</dbReference>
<keyword evidence="4" id="KW-1133">Transmembrane helix</keyword>
<dbReference type="AlphaFoldDB" id="A0A850PA70"/>
<dbReference type="PANTHER" id="PTHR30203:SF33">
    <property type="entry name" value="BLR4455 PROTEIN"/>
    <property type="match status" value="1"/>
</dbReference>
<protein>
    <submittedName>
        <fullName evidence="5">Efflux transporter outer membrane subunit</fullName>
    </submittedName>
</protein>
<sequence length="522" mass="56574">METKCRSASRASRLQAFRVLWSCRVLTCGAIVTLSMSGCAVGPNYKVPTRSLPNRYTESTLPERTVSAPVAHGASQHLNIGQDIPGDWWALYRSEPLTRLVALAIRNNPNLESARQALRNAQELTLAQYSGLLPAVGGTFGRTRGNFPFAPSGQPNTSMSYGYYDAHLGLSYNFDVWGKTRRLIEQQEAQSDYQRAYFEAVLLTLTGNVVATAINEASLRSQIEVQKRLIVIERDYLTMLRQQFTLGGANGTEVALQEAQLAQQEAELPQLENSLAQARNAMAAYLGALPADTALPPFDLSNLTLPTEVPIALPSDLLKNRPDIRQADGNLHAATAAVGVAIANRLPQFTLTGDLGSQAARAGQLMTPGNGLATLATQVTMPIFEGGNLLHQQRAAVATMRDYAAQWQSTVVGAFQDVANALMQIQNDSRQLSANLLTEQAAARALDLARKQYRLGGVSYLTVLSSEIIYQQAAITLVQARAARLSDTSALLVALGGGWWNRQDVPPPPPGVFESLMPWSKS</sequence>
<dbReference type="Proteomes" id="UP000585665">
    <property type="component" value="Unassembled WGS sequence"/>
</dbReference>
<dbReference type="GO" id="GO:0005886">
    <property type="term" value="C:plasma membrane"/>
    <property type="evidence" value="ECO:0007669"/>
    <property type="project" value="UniProtKB-SubCell"/>
</dbReference>
<keyword evidence="2" id="KW-0449">Lipoprotein</keyword>
<dbReference type="Pfam" id="PF02321">
    <property type="entry name" value="OEP"/>
    <property type="match status" value="2"/>
</dbReference>
<keyword evidence="2 4" id="KW-0472">Membrane</keyword>
<comment type="caution">
    <text evidence="5">The sequence shown here is derived from an EMBL/GenBank/DDBJ whole genome shotgun (WGS) entry which is preliminary data.</text>
</comment>
<dbReference type="EMBL" id="JABXXR010000012">
    <property type="protein sequence ID" value="NVN39589.1"/>
    <property type="molecule type" value="Genomic_DNA"/>
</dbReference>
<evidence type="ECO:0000256" key="2">
    <source>
        <dbReference type="RuleBase" id="RU362097"/>
    </source>
</evidence>
<proteinExistence type="inferred from homology"/>
<evidence type="ECO:0000313" key="5">
    <source>
        <dbReference type="EMBL" id="NVN39589.1"/>
    </source>
</evidence>
<evidence type="ECO:0000313" key="6">
    <source>
        <dbReference type="Proteomes" id="UP000585665"/>
    </source>
</evidence>
<evidence type="ECO:0000256" key="1">
    <source>
        <dbReference type="ARBA" id="ARBA00007613"/>
    </source>
</evidence>
<dbReference type="Gene3D" id="1.20.1600.10">
    <property type="entry name" value="Outer membrane efflux proteins (OEP)"/>
    <property type="match status" value="1"/>
</dbReference>
<dbReference type="PANTHER" id="PTHR30203">
    <property type="entry name" value="OUTER MEMBRANE CATION EFFLUX PROTEIN"/>
    <property type="match status" value="1"/>
</dbReference>
<dbReference type="Gene3D" id="2.20.200.10">
    <property type="entry name" value="Outer membrane efflux proteins (OEP)"/>
    <property type="match status" value="1"/>
</dbReference>
<accession>A0A850PA70</accession>
<keyword evidence="2" id="KW-0564">Palmitate</keyword>
<name>A0A850PA70_9PROT</name>
<keyword evidence="6" id="KW-1185">Reference proteome</keyword>
<evidence type="ECO:0000256" key="4">
    <source>
        <dbReference type="SAM" id="Phobius"/>
    </source>
</evidence>
<comment type="subcellular location">
    <subcellularLocation>
        <location evidence="2">Cell membrane</location>
        <topology evidence="2">Lipid-anchor</topology>
    </subcellularLocation>
</comment>
<dbReference type="NCBIfam" id="TIGR01845">
    <property type="entry name" value="outer_NodT"/>
    <property type="match status" value="1"/>
</dbReference>
<keyword evidence="3" id="KW-0175">Coiled coil</keyword>
<feature type="coiled-coil region" evidence="3">
    <location>
        <begin position="254"/>
        <end position="281"/>
    </location>
</feature>
<organism evidence="5 6">
    <name type="scientific">Ameyamaea chiangmaiensis</name>
    <dbReference type="NCBI Taxonomy" id="442969"/>
    <lineage>
        <taxon>Bacteria</taxon>
        <taxon>Pseudomonadati</taxon>
        <taxon>Pseudomonadota</taxon>
        <taxon>Alphaproteobacteria</taxon>
        <taxon>Acetobacterales</taxon>
        <taxon>Acetobacteraceae</taxon>
        <taxon>Ameyamaea</taxon>
    </lineage>
</organism>
<dbReference type="InterPro" id="IPR010131">
    <property type="entry name" value="MdtP/NodT-like"/>
</dbReference>
<evidence type="ECO:0000256" key="3">
    <source>
        <dbReference type="SAM" id="Coils"/>
    </source>
</evidence>
<reference evidence="5 6" key="1">
    <citation type="submission" date="2020-06" db="EMBL/GenBank/DDBJ databases">
        <title>Description of novel acetic acid bacteria.</title>
        <authorList>
            <person name="Sombolestani A."/>
        </authorList>
    </citation>
    <scope>NUCLEOTIDE SEQUENCE [LARGE SCALE GENOMIC DNA]</scope>
    <source>
        <strain evidence="5 6">LMG 27010</strain>
    </source>
</reference>